<dbReference type="GeneID" id="37012545"/>
<dbReference type="GO" id="GO:0015174">
    <property type="term" value="F:basic amino acid transmembrane transporter activity"/>
    <property type="evidence" value="ECO:0007669"/>
    <property type="project" value="UniProtKB-ARBA"/>
</dbReference>
<dbReference type="FunFam" id="1.20.1280.290:FF:000009">
    <property type="entry name" value="PQ loop repeat family protein"/>
    <property type="match status" value="1"/>
</dbReference>
<feature type="transmembrane region" description="Helical" evidence="7">
    <location>
        <begin position="290"/>
        <end position="313"/>
    </location>
</feature>
<proteinExistence type="inferred from homology"/>
<evidence type="ECO:0000256" key="1">
    <source>
        <dbReference type="ARBA" id="ARBA00004141"/>
    </source>
</evidence>
<dbReference type="Gene3D" id="1.20.1280.290">
    <property type="match status" value="2"/>
</dbReference>
<protein>
    <recommendedName>
        <fullName evidence="10">PQ-loop-domain-containing protein</fullName>
    </recommendedName>
</protein>
<keyword evidence="4 7" id="KW-0472">Membrane</keyword>
<dbReference type="EMBL" id="KZ819322">
    <property type="protein sequence ID" value="PWN22979.1"/>
    <property type="molecule type" value="Genomic_DNA"/>
</dbReference>
<dbReference type="Pfam" id="PF04193">
    <property type="entry name" value="PQ-loop"/>
    <property type="match status" value="2"/>
</dbReference>
<name>A0A316UCR1_9BASI</name>
<evidence type="ECO:0000313" key="9">
    <source>
        <dbReference type="Proteomes" id="UP000245942"/>
    </source>
</evidence>
<evidence type="ECO:0000256" key="5">
    <source>
        <dbReference type="ARBA" id="ARBA00038039"/>
    </source>
</evidence>
<evidence type="ECO:0000313" key="8">
    <source>
        <dbReference type="EMBL" id="PWN22979.1"/>
    </source>
</evidence>
<evidence type="ECO:0000256" key="7">
    <source>
        <dbReference type="SAM" id="Phobius"/>
    </source>
</evidence>
<dbReference type="SMART" id="SM00679">
    <property type="entry name" value="CTNS"/>
    <property type="match status" value="2"/>
</dbReference>
<dbReference type="OrthoDB" id="8048523at2759"/>
<dbReference type="InterPro" id="IPR051415">
    <property type="entry name" value="LAAT-1"/>
</dbReference>
<evidence type="ECO:0000256" key="6">
    <source>
        <dbReference type="ARBA" id="ARBA00050768"/>
    </source>
</evidence>
<comment type="similarity">
    <text evidence="5">Belongs to the laat-1 family.</text>
</comment>
<accession>A0A316UCR1</accession>
<dbReference type="AlphaFoldDB" id="A0A316UCR1"/>
<comment type="subcellular location">
    <subcellularLocation>
        <location evidence="1">Membrane</location>
        <topology evidence="1">Multi-pass membrane protein</topology>
    </subcellularLocation>
</comment>
<evidence type="ECO:0008006" key="10">
    <source>
        <dbReference type="Google" id="ProtNLM"/>
    </source>
</evidence>
<dbReference type="RefSeq" id="XP_025350139.1">
    <property type="nucleotide sequence ID" value="XM_025490811.1"/>
</dbReference>
<evidence type="ECO:0000256" key="2">
    <source>
        <dbReference type="ARBA" id="ARBA00022692"/>
    </source>
</evidence>
<evidence type="ECO:0000256" key="4">
    <source>
        <dbReference type="ARBA" id="ARBA00023136"/>
    </source>
</evidence>
<dbReference type="PANTHER" id="PTHR16201:SF44">
    <property type="entry name" value="SEVEN TRANSMEMBRANE PROTEIN 1"/>
    <property type="match status" value="1"/>
</dbReference>
<dbReference type="InterPro" id="IPR006603">
    <property type="entry name" value="PQ-loop_rpt"/>
</dbReference>
<comment type="catalytic activity">
    <reaction evidence="6">
        <text>L-histidine(out) + L-arginine(in) = L-histidine(in) + L-arginine(out)</text>
        <dbReference type="Rhea" id="RHEA:71063"/>
        <dbReference type="ChEBI" id="CHEBI:32682"/>
        <dbReference type="ChEBI" id="CHEBI:57595"/>
    </reaction>
</comment>
<dbReference type="FunFam" id="1.20.1280.290:FF:000012">
    <property type="entry name" value="Vacuolar membrane PQ loop repeat protein"/>
    <property type="match status" value="1"/>
</dbReference>
<organism evidence="8 9">
    <name type="scientific">Pseudomicrostroma glucosiphilum</name>
    <dbReference type="NCBI Taxonomy" id="1684307"/>
    <lineage>
        <taxon>Eukaryota</taxon>
        <taxon>Fungi</taxon>
        <taxon>Dikarya</taxon>
        <taxon>Basidiomycota</taxon>
        <taxon>Ustilaginomycotina</taxon>
        <taxon>Exobasidiomycetes</taxon>
        <taxon>Microstromatales</taxon>
        <taxon>Microstromatales incertae sedis</taxon>
        <taxon>Pseudomicrostroma</taxon>
    </lineage>
</organism>
<dbReference type="PANTHER" id="PTHR16201">
    <property type="entry name" value="SEVEN TRANSMEMBRANE PROTEIN 1-RELATED"/>
    <property type="match status" value="1"/>
</dbReference>
<keyword evidence="3 7" id="KW-1133">Transmembrane helix</keyword>
<dbReference type="Proteomes" id="UP000245942">
    <property type="component" value="Unassembled WGS sequence"/>
</dbReference>
<keyword evidence="9" id="KW-1185">Reference proteome</keyword>
<evidence type="ECO:0000256" key="3">
    <source>
        <dbReference type="ARBA" id="ARBA00022989"/>
    </source>
</evidence>
<feature type="transmembrane region" description="Helical" evidence="7">
    <location>
        <begin position="184"/>
        <end position="204"/>
    </location>
</feature>
<sequence length="335" mass="37234">MLSRPCLGRLATRVAPTVAFAAITLASFTSAKHRHHKGSDWTDEDAERQRIRDQWSSIVGWISIASWILPSFSQLKESYDRKSGEGLSLAFVIIWLAGDLLNLIGAWRQELLWTMIILALYYSICDVALIFQYYYYRKYHDYFHPANPAPEAEASESTPLIRNNSTEGAKATAEQQSQLLRAEVLRYVGAAGLIVLTGVAAWAIESRHTIDNGAGKKPEGPGWRWDAQIYGWLSAAFYLASRVPQIFKNRRTKCQGLSLALFVFAVAGNLTYVASILLKSTDPEYLLESASWLVGSLGTIFLDFIVLGQFIAYREERAALEAATTNGGSSHIEAS</sequence>
<feature type="transmembrane region" description="Helical" evidence="7">
    <location>
        <begin position="55"/>
        <end position="75"/>
    </location>
</feature>
<feature type="transmembrane region" description="Helical" evidence="7">
    <location>
        <begin position="259"/>
        <end position="278"/>
    </location>
</feature>
<keyword evidence="2 7" id="KW-0812">Transmembrane</keyword>
<dbReference type="GO" id="GO:0034486">
    <property type="term" value="P:vacuolar transmembrane transport"/>
    <property type="evidence" value="ECO:0007669"/>
    <property type="project" value="UniProtKB-ARBA"/>
</dbReference>
<reference evidence="8 9" key="1">
    <citation type="journal article" date="2018" name="Mol. Biol. Evol.">
        <title>Broad Genomic Sampling Reveals a Smut Pathogenic Ancestry of the Fungal Clade Ustilaginomycotina.</title>
        <authorList>
            <person name="Kijpornyongpan T."/>
            <person name="Mondo S.J."/>
            <person name="Barry K."/>
            <person name="Sandor L."/>
            <person name="Lee J."/>
            <person name="Lipzen A."/>
            <person name="Pangilinan J."/>
            <person name="LaButti K."/>
            <person name="Hainaut M."/>
            <person name="Henrissat B."/>
            <person name="Grigoriev I.V."/>
            <person name="Spatafora J.W."/>
            <person name="Aime M.C."/>
        </authorList>
    </citation>
    <scope>NUCLEOTIDE SEQUENCE [LARGE SCALE GENOMIC DNA]</scope>
    <source>
        <strain evidence="8 9">MCA 4718</strain>
    </source>
</reference>
<feature type="transmembrane region" description="Helical" evidence="7">
    <location>
        <begin position="113"/>
        <end position="136"/>
    </location>
</feature>
<gene>
    <name evidence="8" type="ORF">BCV69DRAFT_266518</name>
</gene>
<feature type="transmembrane region" description="Helical" evidence="7">
    <location>
        <begin position="87"/>
        <end position="107"/>
    </location>
</feature>
<dbReference type="GO" id="GO:0098852">
    <property type="term" value="C:lytic vacuole membrane"/>
    <property type="evidence" value="ECO:0007669"/>
    <property type="project" value="UniProtKB-ARBA"/>
</dbReference>